<dbReference type="Proteomes" id="UP000095287">
    <property type="component" value="Unplaced"/>
</dbReference>
<dbReference type="WBParaSite" id="L893_g16171.t1">
    <property type="protein sequence ID" value="L893_g16171.t1"/>
    <property type="gene ID" value="L893_g16171"/>
</dbReference>
<evidence type="ECO:0000313" key="2">
    <source>
        <dbReference type="Proteomes" id="UP000095287"/>
    </source>
</evidence>
<feature type="region of interest" description="Disordered" evidence="1">
    <location>
        <begin position="1"/>
        <end position="42"/>
    </location>
</feature>
<accession>A0A1I7YGM3</accession>
<organism evidence="2 3">
    <name type="scientific">Steinernema glaseri</name>
    <dbReference type="NCBI Taxonomy" id="37863"/>
    <lineage>
        <taxon>Eukaryota</taxon>
        <taxon>Metazoa</taxon>
        <taxon>Ecdysozoa</taxon>
        <taxon>Nematoda</taxon>
        <taxon>Chromadorea</taxon>
        <taxon>Rhabditida</taxon>
        <taxon>Tylenchina</taxon>
        <taxon>Panagrolaimomorpha</taxon>
        <taxon>Strongyloidoidea</taxon>
        <taxon>Steinernematidae</taxon>
        <taxon>Steinernema</taxon>
    </lineage>
</organism>
<name>A0A1I7YGM3_9BILA</name>
<keyword evidence="2" id="KW-1185">Reference proteome</keyword>
<proteinExistence type="predicted"/>
<evidence type="ECO:0000256" key="1">
    <source>
        <dbReference type="SAM" id="MobiDB-lite"/>
    </source>
</evidence>
<feature type="compositionally biased region" description="Basic and acidic residues" evidence="1">
    <location>
        <begin position="14"/>
        <end position="30"/>
    </location>
</feature>
<reference evidence="3" key="1">
    <citation type="submission" date="2016-11" db="UniProtKB">
        <authorList>
            <consortium name="WormBaseParasite"/>
        </authorList>
    </citation>
    <scope>IDENTIFICATION</scope>
</reference>
<sequence length="90" mass="10131">MHHFARPSSGLNTNRHEGRERHCEQSRVSEDAETQYDAQGSTRSVIHLDGRLPVEGGVNADDDDLMIVAHFFVCALLRSQINTQAWRSAK</sequence>
<protein>
    <submittedName>
        <fullName evidence="3">Uncharacterized protein</fullName>
    </submittedName>
</protein>
<evidence type="ECO:0000313" key="3">
    <source>
        <dbReference type="WBParaSite" id="L893_g16171.t1"/>
    </source>
</evidence>
<dbReference type="AlphaFoldDB" id="A0A1I7YGM3"/>